<dbReference type="NCBIfam" id="TIGR00254">
    <property type="entry name" value="GGDEF"/>
    <property type="match status" value="1"/>
</dbReference>
<dbReference type="InterPro" id="IPR000160">
    <property type="entry name" value="GGDEF_dom"/>
</dbReference>
<proteinExistence type="predicted"/>
<dbReference type="SUPFAM" id="SSF55073">
    <property type="entry name" value="Nucleotide cyclase"/>
    <property type="match status" value="1"/>
</dbReference>
<organism evidence="4 5">
    <name type="scientific">Pilimelia anulata</name>
    <dbReference type="NCBI Taxonomy" id="53371"/>
    <lineage>
        <taxon>Bacteria</taxon>
        <taxon>Bacillati</taxon>
        <taxon>Actinomycetota</taxon>
        <taxon>Actinomycetes</taxon>
        <taxon>Micromonosporales</taxon>
        <taxon>Micromonosporaceae</taxon>
        <taxon>Pilimelia</taxon>
    </lineage>
</organism>
<accession>A0A8J3B5R3</accession>
<dbReference type="RefSeq" id="WP_189169753.1">
    <property type="nucleotide sequence ID" value="NZ_BMQB01000003.1"/>
</dbReference>
<protein>
    <recommendedName>
        <fullName evidence="3">GGDEF domain-containing protein</fullName>
    </recommendedName>
</protein>
<evidence type="ECO:0000313" key="4">
    <source>
        <dbReference type="EMBL" id="GGJ89979.1"/>
    </source>
</evidence>
<keyword evidence="2" id="KW-0812">Transmembrane</keyword>
<dbReference type="InterPro" id="IPR050469">
    <property type="entry name" value="Diguanylate_Cyclase"/>
</dbReference>
<dbReference type="Gene3D" id="3.30.70.270">
    <property type="match status" value="1"/>
</dbReference>
<feature type="transmembrane region" description="Helical" evidence="2">
    <location>
        <begin position="6"/>
        <end position="26"/>
    </location>
</feature>
<dbReference type="AlphaFoldDB" id="A0A8J3B5R3"/>
<dbReference type="GO" id="GO:0005886">
    <property type="term" value="C:plasma membrane"/>
    <property type="evidence" value="ECO:0007669"/>
    <property type="project" value="TreeGrafter"/>
</dbReference>
<sequence length="226" mass="24315">MSITRVLLTNLGAMLLGALALVPGIISMHRRLVYWRSAALTDPLTELANRRAILRYLRRHAPDGRTSVIMLDVDGLKKVNTEYGHGAGDDLLRALAQRISELGALPVPLVGRLGGDEFVLIVDADTADDVRTVAEAVHAKVTGTRVSLGYGRWTDLRASLGVAVGVTGVQPRLLLHQADAAMYRSKAAGGGVHVHDRAAALAVPNRPRVRQRDRHTPVSEPNGVAR</sequence>
<keyword evidence="2" id="KW-0472">Membrane</keyword>
<dbReference type="Proteomes" id="UP000649739">
    <property type="component" value="Unassembled WGS sequence"/>
</dbReference>
<evidence type="ECO:0000259" key="3">
    <source>
        <dbReference type="PROSITE" id="PS50887"/>
    </source>
</evidence>
<gene>
    <name evidence="4" type="ORF">GCM10010123_19750</name>
</gene>
<dbReference type="PANTHER" id="PTHR45138">
    <property type="entry name" value="REGULATORY COMPONENTS OF SENSORY TRANSDUCTION SYSTEM"/>
    <property type="match status" value="1"/>
</dbReference>
<evidence type="ECO:0000256" key="2">
    <source>
        <dbReference type="SAM" id="Phobius"/>
    </source>
</evidence>
<reference evidence="4" key="2">
    <citation type="submission" date="2020-09" db="EMBL/GenBank/DDBJ databases">
        <authorList>
            <person name="Sun Q."/>
            <person name="Ohkuma M."/>
        </authorList>
    </citation>
    <scope>NUCLEOTIDE SEQUENCE</scope>
    <source>
        <strain evidence="4">JCM 3090</strain>
    </source>
</reference>
<dbReference type="PROSITE" id="PS50887">
    <property type="entry name" value="GGDEF"/>
    <property type="match status" value="1"/>
</dbReference>
<keyword evidence="5" id="KW-1185">Reference proteome</keyword>
<evidence type="ECO:0000256" key="1">
    <source>
        <dbReference type="SAM" id="MobiDB-lite"/>
    </source>
</evidence>
<keyword evidence="2" id="KW-1133">Transmembrane helix</keyword>
<dbReference type="InterPro" id="IPR043128">
    <property type="entry name" value="Rev_trsase/Diguanyl_cyclase"/>
</dbReference>
<name>A0A8J3B5R3_9ACTN</name>
<evidence type="ECO:0000313" key="5">
    <source>
        <dbReference type="Proteomes" id="UP000649739"/>
    </source>
</evidence>
<comment type="caution">
    <text evidence="4">The sequence shown here is derived from an EMBL/GenBank/DDBJ whole genome shotgun (WGS) entry which is preliminary data.</text>
</comment>
<dbReference type="CDD" id="cd01949">
    <property type="entry name" value="GGDEF"/>
    <property type="match status" value="1"/>
</dbReference>
<dbReference type="GO" id="GO:0052621">
    <property type="term" value="F:diguanylate cyclase activity"/>
    <property type="evidence" value="ECO:0007669"/>
    <property type="project" value="TreeGrafter"/>
</dbReference>
<dbReference type="GO" id="GO:0043709">
    <property type="term" value="P:cell adhesion involved in single-species biofilm formation"/>
    <property type="evidence" value="ECO:0007669"/>
    <property type="project" value="TreeGrafter"/>
</dbReference>
<feature type="region of interest" description="Disordered" evidence="1">
    <location>
        <begin position="203"/>
        <end position="226"/>
    </location>
</feature>
<dbReference type="GO" id="GO:1902201">
    <property type="term" value="P:negative regulation of bacterial-type flagellum-dependent cell motility"/>
    <property type="evidence" value="ECO:0007669"/>
    <property type="project" value="TreeGrafter"/>
</dbReference>
<dbReference type="PANTHER" id="PTHR45138:SF24">
    <property type="entry name" value="DIGUANYLATE CYCLASE DGCC-RELATED"/>
    <property type="match status" value="1"/>
</dbReference>
<dbReference type="InterPro" id="IPR029787">
    <property type="entry name" value="Nucleotide_cyclase"/>
</dbReference>
<dbReference type="EMBL" id="BMQB01000003">
    <property type="protein sequence ID" value="GGJ89979.1"/>
    <property type="molecule type" value="Genomic_DNA"/>
</dbReference>
<dbReference type="SMART" id="SM00267">
    <property type="entry name" value="GGDEF"/>
    <property type="match status" value="1"/>
</dbReference>
<dbReference type="Pfam" id="PF00990">
    <property type="entry name" value="GGDEF"/>
    <property type="match status" value="1"/>
</dbReference>
<feature type="domain" description="GGDEF" evidence="3">
    <location>
        <begin position="64"/>
        <end position="197"/>
    </location>
</feature>
<reference evidence="4" key="1">
    <citation type="journal article" date="2014" name="Int. J. Syst. Evol. Microbiol.">
        <title>Complete genome sequence of Corynebacterium casei LMG S-19264T (=DSM 44701T), isolated from a smear-ripened cheese.</title>
        <authorList>
            <consortium name="US DOE Joint Genome Institute (JGI-PGF)"/>
            <person name="Walter F."/>
            <person name="Albersmeier A."/>
            <person name="Kalinowski J."/>
            <person name="Ruckert C."/>
        </authorList>
    </citation>
    <scope>NUCLEOTIDE SEQUENCE</scope>
    <source>
        <strain evidence="4">JCM 3090</strain>
    </source>
</reference>